<dbReference type="InterPro" id="IPR011990">
    <property type="entry name" value="TPR-like_helical_dom_sf"/>
</dbReference>
<dbReference type="Gene3D" id="1.25.40.10">
    <property type="entry name" value="Tetratricopeptide repeat domain"/>
    <property type="match status" value="1"/>
</dbReference>
<organism evidence="1 2">
    <name type="scientific">Trypanosoma rangeli SC58</name>
    <dbReference type="NCBI Taxonomy" id="429131"/>
    <lineage>
        <taxon>Eukaryota</taxon>
        <taxon>Discoba</taxon>
        <taxon>Euglenozoa</taxon>
        <taxon>Kinetoplastea</taxon>
        <taxon>Metakinetoplastina</taxon>
        <taxon>Trypanosomatida</taxon>
        <taxon>Trypanosomatidae</taxon>
        <taxon>Trypanosoma</taxon>
        <taxon>Herpetosoma</taxon>
    </lineage>
</organism>
<evidence type="ECO:0000313" key="1">
    <source>
        <dbReference type="EMBL" id="ESL10787.1"/>
    </source>
</evidence>
<dbReference type="EMBL" id="AUPL01001474">
    <property type="protein sequence ID" value="ESL10787.1"/>
    <property type="molecule type" value="Genomic_DNA"/>
</dbReference>
<sequence>MFLQNCIYRSYQRGGWCPGSKHQKHMTMNPTLYLYRFSGPRGPGPYTMKYWWTLGCFPTGREIPFRLQEFLSTYKQEHVPIEVEEWLRCFVKDPLEELQNASKALFDAAEASPEMESTRGYRAIQPGIVPLLAPMEKFGRQLGVKISPTGLRAVVSNTTLKERFLDDLFEYKEILEKEGSTPHRRLARKSLDKLLPEGDASGPFVSTQQIDPLNKNLSDFVGAVISPPDTTAADERKLIHLLTTISEGCAGCGHYDDARSMLAGALMFCHDADARAVIHANLAIISFLNGDFREAEYNGREAALLQLEAKRVSSPGARGYAVWAAAVAYQDDFDRAERIIHDALALYSGNEELKNMAVQLQKIRVAQASLSSGGEVPELLRGSRYYLPSQQSKALAKGNGKGFDNEFDWVLFKNKLYPSKMNPNTNEMGSVFRRVGDMGLFISSSRSMERL</sequence>
<evidence type="ECO:0000313" key="2">
    <source>
        <dbReference type="Proteomes" id="UP000031737"/>
    </source>
</evidence>
<gene>
    <name evidence="1" type="ORF">TRSC58_01474</name>
</gene>
<comment type="caution">
    <text evidence="1">The sequence shown here is derived from an EMBL/GenBank/DDBJ whole genome shotgun (WGS) entry which is preliminary data.</text>
</comment>
<name>A0A061JBX7_TRYRA</name>
<dbReference type="OrthoDB" id="275798at2759"/>
<keyword evidence="2" id="KW-1185">Reference proteome</keyword>
<dbReference type="Proteomes" id="UP000031737">
    <property type="component" value="Unassembled WGS sequence"/>
</dbReference>
<dbReference type="AlphaFoldDB" id="A0A061JBX7"/>
<accession>A0A061JBX7</accession>
<proteinExistence type="predicted"/>
<protein>
    <submittedName>
        <fullName evidence="1">Uncharacterized protein</fullName>
    </submittedName>
</protein>
<dbReference type="SUPFAM" id="SSF48452">
    <property type="entry name" value="TPR-like"/>
    <property type="match status" value="1"/>
</dbReference>
<dbReference type="VEuPathDB" id="TriTrypDB:TRSC58_01474"/>
<reference evidence="1 2" key="1">
    <citation type="submission" date="2013-07" db="EMBL/GenBank/DDBJ databases">
        <authorList>
            <person name="Stoco P.H."/>
            <person name="Wagner G."/>
            <person name="Gerber A."/>
            <person name="Zaha A."/>
            <person name="Thompson C."/>
            <person name="Bartholomeu D.C."/>
            <person name="Luckemeyer D.D."/>
            <person name="Bahia D."/>
            <person name="Loreto E."/>
            <person name="Prestes E.B."/>
            <person name="Lima F.M."/>
            <person name="Rodrigues-Luiz G."/>
            <person name="Vallejo G.A."/>
            <person name="Filho J.F."/>
            <person name="Monteiro K.M."/>
            <person name="Tyler K.M."/>
            <person name="de Almeida L.G."/>
            <person name="Ortiz M.F."/>
            <person name="Siervo M.A."/>
            <person name="de Moraes M.H."/>
            <person name="Cunha O.L."/>
            <person name="Mendonca-Neto R."/>
            <person name="Silva R."/>
            <person name="Teixeira S.M."/>
            <person name="Murta S.M."/>
            <person name="Sincero T.C."/>
            <person name="Mendes T.A."/>
            <person name="Urmenyi T.P."/>
            <person name="Silva V.G."/>
            <person name="da Rocha W.D."/>
            <person name="Andersson B."/>
            <person name="Romanha A.J."/>
            <person name="Steindel M."/>
            <person name="de Vasconcelos A.T."/>
            <person name="Grisard E.C."/>
        </authorList>
    </citation>
    <scope>NUCLEOTIDE SEQUENCE [LARGE SCALE GENOMIC DNA]</scope>
    <source>
        <strain evidence="1 2">SC58</strain>
    </source>
</reference>